<dbReference type="AlphaFoldDB" id="A0A915K4G3"/>
<sequence>MAAWSPNGVEEINGAFSGPATTIANEENIVALIWVVGDSRTRFLNNDDDSLDFSMLQSFYV</sequence>
<reference evidence="2" key="1">
    <citation type="submission" date="2022-11" db="UniProtKB">
        <authorList>
            <consortium name="WormBaseParasite"/>
        </authorList>
    </citation>
    <scope>IDENTIFICATION</scope>
</reference>
<name>A0A915K4G3_ROMCU</name>
<evidence type="ECO:0000313" key="1">
    <source>
        <dbReference type="Proteomes" id="UP000887565"/>
    </source>
</evidence>
<accession>A0A915K4G3</accession>
<evidence type="ECO:0000313" key="2">
    <source>
        <dbReference type="WBParaSite" id="nRc.2.0.1.t32740-RA"/>
    </source>
</evidence>
<dbReference type="WBParaSite" id="nRc.2.0.1.t32740-RA">
    <property type="protein sequence ID" value="nRc.2.0.1.t32740-RA"/>
    <property type="gene ID" value="nRc.2.0.1.g32740"/>
</dbReference>
<organism evidence="1 2">
    <name type="scientific">Romanomermis culicivorax</name>
    <name type="common">Nematode worm</name>
    <dbReference type="NCBI Taxonomy" id="13658"/>
    <lineage>
        <taxon>Eukaryota</taxon>
        <taxon>Metazoa</taxon>
        <taxon>Ecdysozoa</taxon>
        <taxon>Nematoda</taxon>
        <taxon>Enoplea</taxon>
        <taxon>Dorylaimia</taxon>
        <taxon>Mermithida</taxon>
        <taxon>Mermithoidea</taxon>
        <taxon>Mermithidae</taxon>
        <taxon>Romanomermis</taxon>
    </lineage>
</organism>
<proteinExistence type="predicted"/>
<keyword evidence="1" id="KW-1185">Reference proteome</keyword>
<protein>
    <submittedName>
        <fullName evidence="2">Uncharacterized protein</fullName>
    </submittedName>
</protein>
<dbReference type="Proteomes" id="UP000887565">
    <property type="component" value="Unplaced"/>
</dbReference>